<dbReference type="InterPro" id="IPR013432">
    <property type="entry name" value="Doc_partner"/>
</dbReference>
<proteinExistence type="predicted"/>
<evidence type="ECO:0000313" key="2">
    <source>
        <dbReference type="EMBL" id="PXW71579.1"/>
    </source>
</evidence>
<dbReference type="GO" id="GO:0003677">
    <property type="term" value="F:DNA binding"/>
    <property type="evidence" value="ECO:0007669"/>
    <property type="project" value="InterPro"/>
</dbReference>
<sequence>MCMNKPLKLIKIGNSTGIILPKDVLAHLNLSQGDEVSVVKQADGIALKSADPEFDKQMSAARDVMARYRNALRELAK</sequence>
<dbReference type="SUPFAM" id="SSF89447">
    <property type="entry name" value="AbrB/MazE/MraZ-like"/>
    <property type="match status" value="1"/>
</dbReference>
<feature type="domain" description="SpoVT-AbrB" evidence="1">
    <location>
        <begin position="10"/>
        <end position="55"/>
    </location>
</feature>
<reference evidence="2 3" key="1">
    <citation type="submission" date="2018-05" db="EMBL/GenBank/DDBJ databases">
        <title>Genomic Encyclopedia of Type Strains, Phase IV (KMG-IV): sequencing the most valuable type-strain genomes for metagenomic binning, comparative biology and taxonomic classification.</title>
        <authorList>
            <person name="Goeker M."/>
        </authorList>
    </citation>
    <scope>NUCLEOTIDE SEQUENCE [LARGE SCALE GENOMIC DNA]</scope>
    <source>
        <strain evidence="2 3">DSM 3183</strain>
    </source>
</reference>
<dbReference type="NCBIfam" id="TIGR02609">
    <property type="entry name" value="doc_partner"/>
    <property type="match status" value="1"/>
</dbReference>
<name>A0A2V3UT74_9SPHN</name>
<keyword evidence="3" id="KW-1185">Reference proteome</keyword>
<dbReference type="SMART" id="SM00966">
    <property type="entry name" value="SpoVT_AbrB"/>
    <property type="match status" value="1"/>
</dbReference>
<dbReference type="InterPro" id="IPR037914">
    <property type="entry name" value="SpoVT-AbrB_sf"/>
</dbReference>
<dbReference type="Proteomes" id="UP000248014">
    <property type="component" value="Unassembled WGS sequence"/>
</dbReference>
<dbReference type="InterPro" id="IPR007159">
    <property type="entry name" value="SpoVT-AbrB_dom"/>
</dbReference>
<protein>
    <submittedName>
        <fullName evidence="2">Putative addiction module antidote</fullName>
    </submittedName>
</protein>
<evidence type="ECO:0000259" key="1">
    <source>
        <dbReference type="SMART" id="SM00966"/>
    </source>
</evidence>
<organism evidence="2 3">
    <name type="scientific">Blastomonas natatoria</name>
    <dbReference type="NCBI Taxonomy" id="34015"/>
    <lineage>
        <taxon>Bacteria</taxon>
        <taxon>Pseudomonadati</taxon>
        <taxon>Pseudomonadota</taxon>
        <taxon>Alphaproteobacteria</taxon>
        <taxon>Sphingomonadales</taxon>
        <taxon>Sphingomonadaceae</taxon>
        <taxon>Blastomonas</taxon>
    </lineage>
</organism>
<dbReference type="EMBL" id="QJJM01000012">
    <property type="protein sequence ID" value="PXW71579.1"/>
    <property type="molecule type" value="Genomic_DNA"/>
</dbReference>
<dbReference type="Gene3D" id="2.10.260.10">
    <property type="match status" value="1"/>
</dbReference>
<dbReference type="AlphaFoldDB" id="A0A2V3UT74"/>
<accession>A0A2V3UT74</accession>
<dbReference type="Pfam" id="PF04014">
    <property type="entry name" value="MazE_antitoxin"/>
    <property type="match status" value="1"/>
</dbReference>
<comment type="caution">
    <text evidence="2">The sequence shown here is derived from an EMBL/GenBank/DDBJ whole genome shotgun (WGS) entry which is preliminary data.</text>
</comment>
<evidence type="ECO:0000313" key="3">
    <source>
        <dbReference type="Proteomes" id="UP000248014"/>
    </source>
</evidence>
<gene>
    <name evidence="2" type="ORF">C7451_11223</name>
</gene>